<name>A0A1G6USX7_9BACT</name>
<dbReference type="EMBL" id="FNAC01000030">
    <property type="protein sequence ID" value="SDD43816.1"/>
    <property type="molecule type" value="Genomic_DNA"/>
</dbReference>
<dbReference type="AlphaFoldDB" id="A0A1G6USX7"/>
<gene>
    <name evidence="1" type="ORF">SAMN04488104_10302</name>
</gene>
<evidence type="ECO:0000313" key="2">
    <source>
        <dbReference type="Proteomes" id="UP000199060"/>
    </source>
</evidence>
<keyword evidence="2" id="KW-1185">Reference proteome</keyword>
<proteinExistence type="predicted"/>
<evidence type="ECO:0000313" key="1">
    <source>
        <dbReference type="EMBL" id="SDD43816.1"/>
    </source>
</evidence>
<accession>A0A1G6USX7</accession>
<sequence>MTDSLLLQFTHTGMIADNHKKEYVNSISSFFPLSEDEILFFTQGTSGYKFIHLKVSSGVFEFKVPIEKELQGLDFGNDKSMSVFNDRVTIIYPVSQKLERFNFSLDIIDDVFLDFDQFSILDSEVKALQNDQNRMFEMIQNDEEKKAHSFSVVEIEDYYFLDYYLGSFRQGDFMKTLINKSTGENLSWKSLTIDGVEADLNLLGTNEKNDFVFLFNPEELEKFTSRQVELLSESLGISIDQNLPLILIMSPK</sequence>
<reference evidence="2" key="1">
    <citation type="submission" date="2016-10" db="EMBL/GenBank/DDBJ databases">
        <authorList>
            <person name="Varghese N."/>
            <person name="Submissions S."/>
        </authorList>
    </citation>
    <scope>NUCLEOTIDE SEQUENCE [LARGE SCALE GENOMIC DNA]</scope>
    <source>
        <strain evidence="2">DSM 23095</strain>
    </source>
</reference>
<protein>
    <submittedName>
        <fullName evidence="1">Uncharacterized protein</fullName>
    </submittedName>
</protein>
<organism evidence="1 2">
    <name type="scientific">Algoriphagus faecimaris</name>
    <dbReference type="NCBI Taxonomy" id="686796"/>
    <lineage>
        <taxon>Bacteria</taxon>
        <taxon>Pseudomonadati</taxon>
        <taxon>Bacteroidota</taxon>
        <taxon>Cytophagia</taxon>
        <taxon>Cytophagales</taxon>
        <taxon>Cyclobacteriaceae</taxon>
        <taxon>Algoriphagus</taxon>
    </lineage>
</organism>
<dbReference type="Proteomes" id="UP000199060">
    <property type="component" value="Unassembled WGS sequence"/>
</dbReference>